<comment type="similarity">
    <text evidence="3 10">Belongs to the FliL family.</text>
</comment>
<sequence>MSEGKGSNKLLIILLVLIIAILISISAFFSYYFFIKPGASTQNTNSSKNIAEKTLALGEFIVNLADENETKYLKTEVYLAYSDTEAKKIEKEVNNKMPQIKEKISVTLGKKTSENFNVQYLDKIKKELTDQINTLLDEGKITNVYLNDFIIQ</sequence>
<proteinExistence type="inferred from homology"/>
<protein>
    <recommendedName>
        <fullName evidence="10">Flagellar protein FliL</fullName>
    </recommendedName>
</protein>
<evidence type="ECO:0000256" key="5">
    <source>
        <dbReference type="ARBA" id="ARBA00022500"/>
    </source>
</evidence>
<reference evidence="11 12" key="1">
    <citation type="submission" date="2019-03" db="EMBL/GenBank/DDBJ databases">
        <title>Genomic Encyclopedia of Type Strains, Phase IV (KMG-IV): sequencing the most valuable type-strain genomes for metagenomic binning, comparative biology and taxonomic classification.</title>
        <authorList>
            <person name="Goeker M."/>
        </authorList>
    </citation>
    <scope>NUCLEOTIDE SEQUENCE [LARGE SCALE GENOMIC DNA]</scope>
    <source>
        <strain evidence="11 12">DSM 24455</strain>
    </source>
</reference>
<accession>A0A4V3ERY4</accession>
<comment type="subcellular location">
    <subcellularLocation>
        <location evidence="2">Cell membrane</location>
        <topology evidence="2">Single-pass membrane protein</topology>
    </subcellularLocation>
</comment>
<evidence type="ECO:0000256" key="3">
    <source>
        <dbReference type="ARBA" id="ARBA00008281"/>
    </source>
</evidence>
<organism evidence="11 12">
    <name type="scientific">Fonticella tunisiensis</name>
    <dbReference type="NCBI Taxonomy" id="1096341"/>
    <lineage>
        <taxon>Bacteria</taxon>
        <taxon>Bacillati</taxon>
        <taxon>Bacillota</taxon>
        <taxon>Clostridia</taxon>
        <taxon>Eubacteriales</taxon>
        <taxon>Clostridiaceae</taxon>
        <taxon>Fonticella</taxon>
    </lineage>
</organism>
<evidence type="ECO:0000256" key="7">
    <source>
        <dbReference type="ARBA" id="ARBA00022779"/>
    </source>
</evidence>
<dbReference type="Pfam" id="PF03748">
    <property type="entry name" value="FliL"/>
    <property type="match status" value="1"/>
</dbReference>
<dbReference type="PANTHER" id="PTHR35091:SF2">
    <property type="entry name" value="FLAGELLAR PROTEIN FLIL"/>
    <property type="match status" value="1"/>
</dbReference>
<keyword evidence="8 10" id="KW-1133">Transmembrane helix</keyword>
<dbReference type="GO" id="GO:0005886">
    <property type="term" value="C:plasma membrane"/>
    <property type="evidence" value="ECO:0007669"/>
    <property type="project" value="UniProtKB-SubCell"/>
</dbReference>
<dbReference type="Proteomes" id="UP000295325">
    <property type="component" value="Unassembled WGS sequence"/>
</dbReference>
<evidence type="ECO:0000256" key="9">
    <source>
        <dbReference type="ARBA" id="ARBA00023136"/>
    </source>
</evidence>
<gene>
    <name evidence="11" type="ORF">EDD71_12618</name>
</gene>
<dbReference type="GO" id="GO:0009425">
    <property type="term" value="C:bacterial-type flagellum basal body"/>
    <property type="evidence" value="ECO:0007669"/>
    <property type="project" value="InterPro"/>
</dbReference>
<dbReference type="GO" id="GO:0071978">
    <property type="term" value="P:bacterial-type flagellum-dependent swarming motility"/>
    <property type="evidence" value="ECO:0007669"/>
    <property type="project" value="TreeGrafter"/>
</dbReference>
<evidence type="ECO:0000256" key="10">
    <source>
        <dbReference type="RuleBase" id="RU364125"/>
    </source>
</evidence>
<feature type="transmembrane region" description="Helical" evidence="10">
    <location>
        <begin position="12"/>
        <end position="34"/>
    </location>
</feature>
<keyword evidence="5 10" id="KW-0145">Chemotaxis</keyword>
<keyword evidence="9 10" id="KW-0472">Membrane</keyword>
<evidence type="ECO:0000256" key="1">
    <source>
        <dbReference type="ARBA" id="ARBA00002254"/>
    </source>
</evidence>
<keyword evidence="4 10" id="KW-1003">Cell membrane</keyword>
<name>A0A4V3ERY4_9CLOT</name>
<evidence type="ECO:0000256" key="6">
    <source>
        <dbReference type="ARBA" id="ARBA00022692"/>
    </source>
</evidence>
<evidence type="ECO:0000256" key="2">
    <source>
        <dbReference type="ARBA" id="ARBA00004162"/>
    </source>
</evidence>
<dbReference type="PANTHER" id="PTHR35091">
    <property type="entry name" value="FLAGELLAR PROTEIN FLIL"/>
    <property type="match status" value="1"/>
</dbReference>
<comment type="function">
    <text evidence="1 10">Controls the rotational direction of flagella during chemotaxis.</text>
</comment>
<evidence type="ECO:0000313" key="12">
    <source>
        <dbReference type="Proteomes" id="UP000295325"/>
    </source>
</evidence>
<keyword evidence="12" id="KW-1185">Reference proteome</keyword>
<keyword evidence="11" id="KW-0282">Flagellum</keyword>
<keyword evidence="11" id="KW-0969">Cilium</keyword>
<evidence type="ECO:0000256" key="4">
    <source>
        <dbReference type="ARBA" id="ARBA00022475"/>
    </source>
</evidence>
<dbReference type="RefSeq" id="WP_133629042.1">
    <property type="nucleotide sequence ID" value="NZ_SOAZ01000026.1"/>
</dbReference>
<dbReference type="InterPro" id="IPR005503">
    <property type="entry name" value="FliL"/>
</dbReference>
<dbReference type="AlphaFoldDB" id="A0A4V3ERY4"/>
<keyword evidence="11" id="KW-0966">Cell projection</keyword>
<dbReference type="GO" id="GO:0006935">
    <property type="term" value="P:chemotaxis"/>
    <property type="evidence" value="ECO:0007669"/>
    <property type="project" value="UniProtKB-KW"/>
</dbReference>
<comment type="caution">
    <text evidence="11">The sequence shown here is derived from an EMBL/GenBank/DDBJ whole genome shotgun (WGS) entry which is preliminary data.</text>
</comment>
<keyword evidence="6 10" id="KW-0812">Transmembrane</keyword>
<dbReference type="OrthoDB" id="166089at2"/>
<evidence type="ECO:0000313" key="11">
    <source>
        <dbReference type="EMBL" id="TDT50601.1"/>
    </source>
</evidence>
<evidence type="ECO:0000256" key="8">
    <source>
        <dbReference type="ARBA" id="ARBA00022989"/>
    </source>
</evidence>
<keyword evidence="7 10" id="KW-0283">Flagellar rotation</keyword>
<dbReference type="EMBL" id="SOAZ01000026">
    <property type="protein sequence ID" value="TDT50601.1"/>
    <property type="molecule type" value="Genomic_DNA"/>
</dbReference>